<name>A0A8H5CEX0_9AGAR</name>
<evidence type="ECO:0000313" key="5">
    <source>
        <dbReference type="Proteomes" id="UP000559256"/>
    </source>
</evidence>
<feature type="region of interest" description="Disordered" evidence="2">
    <location>
        <begin position="284"/>
        <end position="362"/>
    </location>
</feature>
<feature type="region of interest" description="Disordered" evidence="2">
    <location>
        <begin position="1088"/>
        <end position="1144"/>
    </location>
</feature>
<dbReference type="Proteomes" id="UP000559256">
    <property type="component" value="Unassembled WGS sequence"/>
</dbReference>
<feature type="compositionally biased region" description="Low complexity" evidence="2">
    <location>
        <begin position="760"/>
        <end position="776"/>
    </location>
</feature>
<dbReference type="PANTHER" id="PTHR13561">
    <property type="entry name" value="DNA REPLICATION REGULATOR DPB11-RELATED"/>
    <property type="match status" value="1"/>
</dbReference>
<comment type="caution">
    <text evidence="4">The sequence shown here is derived from an EMBL/GenBank/DDBJ whole genome shotgun (WGS) entry which is preliminary data.</text>
</comment>
<dbReference type="InterPro" id="IPR001357">
    <property type="entry name" value="BRCT_dom"/>
</dbReference>
<feature type="compositionally biased region" description="Polar residues" evidence="2">
    <location>
        <begin position="394"/>
        <end position="408"/>
    </location>
</feature>
<dbReference type="AlphaFoldDB" id="A0A8H5CEX0"/>
<dbReference type="InterPro" id="IPR059215">
    <property type="entry name" value="BRCT2_TopBP1-like"/>
</dbReference>
<evidence type="ECO:0000256" key="1">
    <source>
        <dbReference type="ARBA" id="ARBA00022737"/>
    </source>
</evidence>
<feature type="domain" description="BRCT" evidence="3">
    <location>
        <begin position="54"/>
        <end position="128"/>
    </location>
</feature>
<dbReference type="OrthoDB" id="251770at2759"/>
<dbReference type="InterPro" id="IPR036420">
    <property type="entry name" value="BRCT_dom_sf"/>
</dbReference>
<protein>
    <recommendedName>
        <fullName evidence="3">BRCT domain-containing protein</fullName>
    </recommendedName>
</protein>
<dbReference type="Pfam" id="PF12738">
    <property type="entry name" value="PTCB-BRCT"/>
    <property type="match status" value="3"/>
</dbReference>
<evidence type="ECO:0000313" key="4">
    <source>
        <dbReference type="EMBL" id="KAF5340459.1"/>
    </source>
</evidence>
<feature type="compositionally biased region" description="Polar residues" evidence="2">
    <location>
        <begin position="861"/>
        <end position="874"/>
    </location>
</feature>
<dbReference type="GO" id="GO:0007095">
    <property type="term" value="P:mitotic G2 DNA damage checkpoint signaling"/>
    <property type="evidence" value="ECO:0007669"/>
    <property type="project" value="TreeGrafter"/>
</dbReference>
<evidence type="ECO:0000256" key="2">
    <source>
        <dbReference type="SAM" id="MobiDB-lite"/>
    </source>
</evidence>
<feature type="domain" description="BRCT" evidence="3">
    <location>
        <begin position="642"/>
        <end position="726"/>
    </location>
</feature>
<feature type="compositionally biased region" description="Basic and acidic residues" evidence="2">
    <location>
        <begin position="284"/>
        <end position="322"/>
    </location>
</feature>
<reference evidence="4 5" key="1">
    <citation type="journal article" date="2020" name="ISME J.">
        <title>Uncovering the hidden diversity of litter-decomposition mechanisms in mushroom-forming fungi.</title>
        <authorList>
            <person name="Floudas D."/>
            <person name="Bentzer J."/>
            <person name="Ahren D."/>
            <person name="Johansson T."/>
            <person name="Persson P."/>
            <person name="Tunlid A."/>
        </authorList>
    </citation>
    <scope>NUCLEOTIDE SEQUENCE [LARGE SCALE GENOMIC DNA]</scope>
    <source>
        <strain evidence="4 5">CBS 291.85</strain>
    </source>
</reference>
<feature type="domain" description="BRCT" evidence="3">
    <location>
        <begin position="145"/>
        <end position="243"/>
    </location>
</feature>
<feature type="compositionally biased region" description="Polar residues" evidence="2">
    <location>
        <begin position="512"/>
        <end position="527"/>
    </location>
</feature>
<organism evidence="4 5">
    <name type="scientific">Tetrapyrgos nigripes</name>
    <dbReference type="NCBI Taxonomy" id="182062"/>
    <lineage>
        <taxon>Eukaryota</taxon>
        <taxon>Fungi</taxon>
        <taxon>Dikarya</taxon>
        <taxon>Basidiomycota</taxon>
        <taxon>Agaricomycotina</taxon>
        <taxon>Agaricomycetes</taxon>
        <taxon>Agaricomycetidae</taxon>
        <taxon>Agaricales</taxon>
        <taxon>Marasmiineae</taxon>
        <taxon>Marasmiaceae</taxon>
        <taxon>Tetrapyrgos</taxon>
    </lineage>
</organism>
<gene>
    <name evidence="4" type="ORF">D9758_013575</name>
</gene>
<dbReference type="EMBL" id="JAACJM010000176">
    <property type="protein sequence ID" value="KAF5340459.1"/>
    <property type="molecule type" value="Genomic_DNA"/>
</dbReference>
<dbReference type="SMART" id="SM00292">
    <property type="entry name" value="BRCT"/>
    <property type="match status" value="3"/>
</dbReference>
<feature type="compositionally biased region" description="Basic and acidic residues" evidence="2">
    <location>
        <begin position="1116"/>
        <end position="1130"/>
    </location>
</feature>
<keyword evidence="5" id="KW-1185">Reference proteome</keyword>
<feature type="region of interest" description="Disordered" evidence="2">
    <location>
        <begin position="1"/>
        <end position="22"/>
    </location>
</feature>
<keyword evidence="1" id="KW-0677">Repeat</keyword>
<accession>A0A8H5CEX0</accession>
<dbReference type="PROSITE" id="PS50172">
    <property type="entry name" value="BRCT"/>
    <property type="match status" value="3"/>
</dbReference>
<proteinExistence type="predicted"/>
<feature type="region of interest" description="Disordered" evidence="2">
    <location>
        <begin position="459"/>
        <end position="533"/>
    </location>
</feature>
<sequence length="1144" mass="125273">MRRRGHKSTKVPNVKLRPAQQGASSRAIAREITAEGIYAQDSQLGSDDTHIYDTCPRPFQGIVLCATGVPDKPGVFKQAVELGAATSNPFTDRITHLIALQHGGAKYTCALERKIPILLPSFVTESYEIWLRGDDVDVTEVMAKHRLPVFSDIVVCPSGITNIQRRTDINDMVTQHGGKYLKNLERPVRVTHLLCSGEEKTDKMRYAEKFNRTGEANIKMVWEEWFWDSLDYGGRFDEKAYEVNQPRPDLRINSTQQAVPLPEGGMAASTVDINALVKKKNAEKAQQLEKDEERTKTKAKENKVSSQKPTERGKDKEVEKGAGKTKQKGGKGMGKQQEQEADGSETEEEEPDLPDTEGASVKRVGTAQLTLWASLLKHRGYAVNKDNSRLVRSPTKSQSLSRTQTEAQLSDGPLGMARPNNTGSILSDSGFRRANSFGPIVPRAPKRILSSKVKHALVVDESADQEEGEAEDKDADGFNLDGFGDSVDPMEIDTPGAGPSSPKPQQPQQSSFTLRSTQNSHSEIQNPSSSSNEATSSIFAGLKFLALGEAKCPNVKAAVEGCKGIYLDKKVDSSEYPDDVDVVIVRLSNSKLFSNLDSAPPSWCEKFRTECWLERCIYEDRICPPEQNVCFTPVPVSCPIKGSNKVFMSCSGFDEAERLFMKRLLKVLGITLLPVFSRRATHLLCPSAEGLKYDKAKEWNIPVVGMEWMEEIKRMGSIPDVDRFLVSGASSVVERESGSDPKGKRKATIGGDPKIADITNGQSQSPNQNDSSPSVPTQEASQNNHNHNHKADPPPASPQHLKGHPSSVPSLSKLVIIDEQSSSGPSRSESFGKPDSLLRSANNSKPATREQSESELALAQAGSSQSLQAESSGENYLDFDTGFGQPPESFSDVAADDSVLPETRPSTPHRSRSRGRGFPTAIVGLQDDDDMRIPSSETPSPMKGVQADTDIGNGQTNANTDAMPIVRRKSTSVSPSKFYPPPQPMDEEKTRALHESLTSLLGKRRSEDGTEGMENNNDANGTGNGRKAPERGGKRHRPLRVKSTTSLQLAPIEPLHSIKAFLPEHDVMTTELSLSMMEDELQEQSLRVTYEDPAPKESRKRTTALLDSTLDAGPSKAKDRMKGKGSDSSRRPSRRSSGQRQSGF</sequence>
<feature type="compositionally biased region" description="Low complexity" evidence="2">
    <location>
        <begin position="1135"/>
        <end position="1144"/>
    </location>
</feature>
<dbReference type="GO" id="GO:0006270">
    <property type="term" value="P:DNA replication initiation"/>
    <property type="evidence" value="ECO:0007669"/>
    <property type="project" value="TreeGrafter"/>
</dbReference>
<evidence type="ECO:0000259" key="3">
    <source>
        <dbReference type="PROSITE" id="PS50172"/>
    </source>
</evidence>
<feature type="compositionally biased region" description="Basic and acidic residues" evidence="2">
    <location>
        <begin position="733"/>
        <end position="742"/>
    </location>
</feature>
<feature type="region of interest" description="Disordered" evidence="2">
    <location>
        <begin position="387"/>
        <end position="429"/>
    </location>
</feature>
<feature type="region of interest" description="Disordered" evidence="2">
    <location>
        <begin position="732"/>
        <end position="1048"/>
    </location>
</feature>
<dbReference type="Gene3D" id="3.40.50.10190">
    <property type="entry name" value="BRCT domain"/>
    <property type="match status" value="4"/>
</dbReference>
<feature type="compositionally biased region" description="Acidic residues" evidence="2">
    <location>
        <begin position="461"/>
        <end position="474"/>
    </location>
</feature>
<dbReference type="GO" id="GO:0033314">
    <property type="term" value="P:mitotic DNA replication checkpoint signaling"/>
    <property type="evidence" value="ECO:0007669"/>
    <property type="project" value="TreeGrafter"/>
</dbReference>
<dbReference type="PANTHER" id="PTHR13561:SF20">
    <property type="entry name" value="DNA TOPOISOMERASE 2-BINDING PROTEIN 1"/>
    <property type="match status" value="1"/>
</dbReference>
<dbReference type="SUPFAM" id="SSF52113">
    <property type="entry name" value="BRCT domain"/>
    <property type="match status" value="3"/>
</dbReference>
<feature type="compositionally biased region" description="Acidic residues" evidence="2">
    <location>
        <begin position="339"/>
        <end position="355"/>
    </location>
</feature>
<dbReference type="CDD" id="cd17731">
    <property type="entry name" value="BRCT_TopBP1_rpt2_like"/>
    <property type="match status" value="1"/>
</dbReference>